<protein>
    <submittedName>
        <fullName evidence="1">DUF3095 family protein</fullName>
    </submittedName>
</protein>
<proteinExistence type="predicted"/>
<dbReference type="Proteomes" id="UP000664779">
    <property type="component" value="Unassembled WGS sequence"/>
</dbReference>
<evidence type="ECO:0000313" key="2">
    <source>
        <dbReference type="Proteomes" id="UP000664779"/>
    </source>
</evidence>
<dbReference type="Pfam" id="PF11294">
    <property type="entry name" value="DUF3095"/>
    <property type="match status" value="1"/>
</dbReference>
<name>A0A939EMW6_9HYPH</name>
<dbReference type="EMBL" id="JAFLNF010000003">
    <property type="protein sequence ID" value="MBO0345494.1"/>
    <property type="molecule type" value="Genomic_DNA"/>
</dbReference>
<gene>
    <name evidence="1" type="ORF">J0X15_09705</name>
</gene>
<evidence type="ECO:0000313" key="1">
    <source>
        <dbReference type="EMBL" id="MBO0345494.1"/>
    </source>
</evidence>
<dbReference type="AlphaFoldDB" id="A0A939EMW6"/>
<accession>A0A939EMW6</accession>
<dbReference type="RefSeq" id="WP_206940107.1">
    <property type="nucleotide sequence ID" value="NZ_JAFLNF010000003.1"/>
</dbReference>
<comment type="caution">
    <text evidence="1">The sequence shown here is derived from an EMBL/GenBank/DDBJ whole genome shotgun (WGS) entry which is preliminary data.</text>
</comment>
<organism evidence="1 2">
    <name type="scientific">Roseibium limicola</name>
    <dbReference type="NCBI Taxonomy" id="2816037"/>
    <lineage>
        <taxon>Bacteria</taxon>
        <taxon>Pseudomonadati</taxon>
        <taxon>Pseudomonadota</taxon>
        <taxon>Alphaproteobacteria</taxon>
        <taxon>Hyphomicrobiales</taxon>
        <taxon>Stappiaceae</taxon>
        <taxon>Roseibium</taxon>
    </lineage>
</organism>
<reference evidence="1" key="1">
    <citation type="submission" date="2021-03" db="EMBL/GenBank/DDBJ databases">
        <title>Roseibium sp. CAU 1637 isolated from Incheon.</title>
        <authorList>
            <person name="Kim W."/>
        </authorList>
    </citation>
    <scope>NUCLEOTIDE SEQUENCE</scope>
    <source>
        <strain evidence="1">CAU 1637</strain>
    </source>
</reference>
<keyword evidence="2" id="KW-1185">Reference proteome</keyword>
<dbReference type="InterPro" id="IPR021445">
    <property type="entry name" value="DUF3095"/>
</dbReference>
<sequence length="390" mass="42283">MTDQADTFYKNLPSFRDFDQVGDLAAYQPVPDDWVVLAADIVQSRKAMADGKSKEVNLVGAGVIASVVNVLDRDRIPFIFGGDGAMILVPGADAAVGGQALAGMAQLARDQQGLTLRTAAIPLKVLRERGTDVRLRKYELNPGNYLAMAIGGGLDLADEILKSPENAETFAIDTTAPPVPDLTGLSCRWEQLPSEHGRIVSLIVRPTKGAGEEQVLTDIRKELRRLIGQDVFSDEEEGRFIFPRRLRFRFPPSGLGREIRLVGASRGRLKTALGSVFECLAFLYAYTTGRTVGPLQPARYLDEICRQTDHRKLDDSLRLVLDMSAGQVAALRVYLEQARDRGALSFGLHEADTAMMTCFVSDLSAGQHLHFIDGHGGGLSAAATAMNSAA</sequence>